<evidence type="ECO:0000313" key="4">
    <source>
        <dbReference type="Proteomes" id="UP001321498"/>
    </source>
</evidence>
<evidence type="ECO:0000313" key="3">
    <source>
        <dbReference type="EMBL" id="BDZ46594.1"/>
    </source>
</evidence>
<feature type="compositionally biased region" description="Pro residues" evidence="1">
    <location>
        <begin position="27"/>
        <end position="45"/>
    </location>
</feature>
<protein>
    <submittedName>
        <fullName evidence="3">Uncharacterized protein</fullName>
    </submittedName>
</protein>
<reference evidence="4" key="1">
    <citation type="journal article" date="2019" name="Int. J. Syst. Evol. Microbiol.">
        <title>The Global Catalogue of Microorganisms (GCM) 10K type strain sequencing project: providing services to taxonomists for standard genome sequencing and annotation.</title>
        <authorList>
            <consortium name="The Broad Institute Genomics Platform"/>
            <consortium name="The Broad Institute Genome Sequencing Center for Infectious Disease"/>
            <person name="Wu L."/>
            <person name="Ma J."/>
        </authorList>
    </citation>
    <scope>NUCLEOTIDE SEQUENCE [LARGE SCALE GENOMIC DNA]</scope>
    <source>
        <strain evidence="4">NBRC 108725</strain>
    </source>
</reference>
<accession>A0ABN6XNM2</accession>
<feature type="chain" id="PRO_5045194118" evidence="2">
    <location>
        <begin position="28"/>
        <end position="98"/>
    </location>
</feature>
<proteinExistence type="predicted"/>
<feature type="signal peptide" evidence="2">
    <location>
        <begin position="1"/>
        <end position="27"/>
    </location>
</feature>
<keyword evidence="4" id="KW-1185">Reference proteome</keyword>
<dbReference type="EMBL" id="AP027731">
    <property type="protein sequence ID" value="BDZ46594.1"/>
    <property type="molecule type" value="Genomic_DNA"/>
</dbReference>
<dbReference type="RefSeq" id="WP_286276630.1">
    <property type="nucleotide sequence ID" value="NZ_AP027731.1"/>
</dbReference>
<sequence>MRSRWGTVLLGAATVVAVLGGCAAAPAAPPSPSPPVSSAPAPSPSPSASLSLEEDAQQRLEAMSVRQKLATMLMLHYPGTDAEDLAGFMRTTGAGASS</sequence>
<gene>
    <name evidence="3" type="ORF">GCM10025866_25030</name>
</gene>
<evidence type="ECO:0000256" key="2">
    <source>
        <dbReference type="SAM" id="SignalP"/>
    </source>
</evidence>
<dbReference type="Proteomes" id="UP001321498">
    <property type="component" value="Chromosome"/>
</dbReference>
<dbReference type="PROSITE" id="PS51257">
    <property type="entry name" value="PROKAR_LIPOPROTEIN"/>
    <property type="match status" value="1"/>
</dbReference>
<name>A0ABN6XNM2_9MICO</name>
<organism evidence="3 4">
    <name type="scientific">Naasia aerilata</name>
    <dbReference type="NCBI Taxonomy" id="1162966"/>
    <lineage>
        <taxon>Bacteria</taxon>
        <taxon>Bacillati</taxon>
        <taxon>Actinomycetota</taxon>
        <taxon>Actinomycetes</taxon>
        <taxon>Micrococcales</taxon>
        <taxon>Microbacteriaceae</taxon>
        <taxon>Naasia</taxon>
    </lineage>
</organism>
<evidence type="ECO:0000256" key="1">
    <source>
        <dbReference type="SAM" id="MobiDB-lite"/>
    </source>
</evidence>
<keyword evidence="2" id="KW-0732">Signal</keyword>
<feature type="region of interest" description="Disordered" evidence="1">
    <location>
        <begin position="23"/>
        <end position="56"/>
    </location>
</feature>